<evidence type="ECO:0000259" key="1">
    <source>
        <dbReference type="Pfam" id="PF01425"/>
    </source>
</evidence>
<dbReference type="InterPro" id="IPR023631">
    <property type="entry name" value="Amidase_dom"/>
</dbReference>
<dbReference type="EMBL" id="MU005600">
    <property type="protein sequence ID" value="KAF2679849.1"/>
    <property type="molecule type" value="Genomic_DNA"/>
</dbReference>
<evidence type="ECO:0000313" key="2">
    <source>
        <dbReference type="EMBL" id="KAF2679849.1"/>
    </source>
</evidence>
<dbReference type="Gene3D" id="3.90.1300.10">
    <property type="entry name" value="Amidase signature (AS) domain"/>
    <property type="match status" value="1"/>
</dbReference>
<dbReference type="Pfam" id="PF01425">
    <property type="entry name" value="Amidase"/>
    <property type="match status" value="1"/>
</dbReference>
<gene>
    <name evidence="2" type="ORF">K458DRAFT_460244</name>
</gene>
<name>A0A6G1IPP6_9PLEO</name>
<proteinExistence type="predicted"/>
<dbReference type="Proteomes" id="UP000799291">
    <property type="component" value="Unassembled WGS sequence"/>
</dbReference>
<dbReference type="InterPro" id="IPR036928">
    <property type="entry name" value="AS_sf"/>
</dbReference>
<dbReference type="PANTHER" id="PTHR42678">
    <property type="entry name" value="AMIDASE"/>
    <property type="match status" value="1"/>
</dbReference>
<keyword evidence="3" id="KW-1185">Reference proteome</keyword>
<accession>A0A6G1IPP6</accession>
<dbReference type="SUPFAM" id="SSF75304">
    <property type="entry name" value="Amidase signature (AS) enzymes"/>
    <property type="match status" value="1"/>
</dbReference>
<dbReference type="AlphaFoldDB" id="A0A6G1IPP6"/>
<dbReference type="PANTHER" id="PTHR42678:SF34">
    <property type="entry name" value="OS04G0183300 PROTEIN"/>
    <property type="match status" value="1"/>
</dbReference>
<protein>
    <recommendedName>
        <fullName evidence="1">Amidase domain-containing protein</fullName>
    </recommendedName>
</protein>
<feature type="domain" description="Amidase" evidence="1">
    <location>
        <begin position="6"/>
        <end position="95"/>
    </location>
</feature>
<reference evidence="2" key="1">
    <citation type="journal article" date="2020" name="Stud. Mycol.">
        <title>101 Dothideomycetes genomes: a test case for predicting lifestyles and emergence of pathogens.</title>
        <authorList>
            <person name="Haridas S."/>
            <person name="Albert R."/>
            <person name="Binder M."/>
            <person name="Bloem J."/>
            <person name="Labutti K."/>
            <person name="Salamov A."/>
            <person name="Andreopoulos B."/>
            <person name="Baker S."/>
            <person name="Barry K."/>
            <person name="Bills G."/>
            <person name="Bluhm B."/>
            <person name="Cannon C."/>
            <person name="Castanera R."/>
            <person name="Culley D."/>
            <person name="Daum C."/>
            <person name="Ezra D."/>
            <person name="Gonzalez J."/>
            <person name="Henrissat B."/>
            <person name="Kuo A."/>
            <person name="Liang C."/>
            <person name="Lipzen A."/>
            <person name="Lutzoni F."/>
            <person name="Magnuson J."/>
            <person name="Mondo S."/>
            <person name="Nolan M."/>
            <person name="Ohm R."/>
            <person name="Pangilinan J."/>
            <person name="Park H.-J."/>
            <person name="Ramirez L."/>
            <person name="Alfaro M."/>
            <person name="Sun H."/>
            <person name="Tritt A."/>
            <person name="Yoshinaga Y."/>
            <person name="Zwiers L.-H."/>
            <person name="Turgeon B."/>
            <person name="Goodwin S."/>
            <person name="Spatafora J."/>
            <person name="Crous P."/>
            <person name="Grigoriev I."/>
        </authorList>
    </citation>
    <scope>NUCLEOTIDE SEQUENCE</scope>
    <source>
        <strain evidence="2">CBS 122367</strain>
    </source>
</reference>
<organism evidence="2 3">
    <name type="scientific">Lentithecium fluviatile CBS 122367</name>
    <dbReference type="NCBI Taxonomy" id="1168545"/>
    <lineage>
        <taxon>Eukaryota</taxon>
        <taxon>Fungi</taxon>
        <taxon>Dikarya</taxon>
        <taxon>Ascomycota</taxon>
        <taxon>Pezizomycotina</taxon>
        <taxon>Dothideomycetes</taxon>
        <taxon>Pleosporomycetidae</taxon>
        <taxon>Pleosporales</taxon>
        <taxon>Massarineae</taxon>
        <taxon>Lentitheciaceae</taxon>
        <taxon>Lentithecium</taxon>
    </lineage>
</organism>
<evidence type="ECO:0000313" key="3">
    <source>
        <dbReference type="Proteomes" id="UP000799291"/>
    </source>
</evidence>
<sequence length="209" mass="22544">MKASESSKGSAISTSLGLAFASFGTETISSIVSPAEKSAIIGFKPTIELILSEGIMTRTVRDAADIMHEVLHAQKSSDWASTKFEVSNARRLKSLKDVIDFTKSYEAEEYPARDVEGLERADKSDPESKLYKDMLAKEEYFAGEGGIADAIEGLDLPVLVMRTTSMTMSMLAAKASSPVMSAPLGYYPPGTKIVHDTKNGLVNVVPSIR</sequence>
<dbReference type="OrthoDB" id="566138at2759"/>